<dbReference type="AlphaFoldDB" id="A0A7W6EGC1"/>
<protein>
    <submittedName>
        <fullName evidence="1">N-formylglutamate amidohydrolase</fullName>
    </submittedName>
</protein>
<proteinExistence type="predicted"/>
<evidence type="ECO:0000313" key="2">
    <source>
        <dbReference type="Proteomes" id="UP000537592"/>
    </source>
</evidence>
<evidence type="ECO:0000313" key="1">
    <source>
        <dbReference type="EMBL" id="MBB3808897.1"/>
    </source>
</evidence>
<dbReference type="Proteomes" id="UP000537592">
    <property type="component" value="Unassembled WGS sequence"/>
</dbReference>
<dbReference type="Gene3D" id="3.40.630.40">
    <property type="entry name" value="Zn-dependent exopeptidases"/>
    <property type="match status" value="1"/>
</dbReference>
<organism evidence="1 2">
    <name type="scientific">Pseudochelatococcus contaminans</name>
    <dbReference type="NCBI Taxonomy" id="1538103"/>
    <lineage>
        <taxon>Bacteria</taxon>
        <taxon>Pseudomonadati</taxon>
        <taxon>Pseudomonadota</taxon>
        <taxon>Alphaproteobacteria</taxon>
        <taxon>Hyphomicrobiales</taxon>
        <taxon>Chelatococcaceae</taxon>
        <taxon>Pseudochelatococcus</taxon>
    </lineage>
</organism>
<dbReference type="InterPro" id="IPR007709">
    <property type="entry name" value="N-FG_amidohydro"/>
</dbReference>
<dbReference type="Pfam" id="PF05013">
    <property type="entry name" value="FGase"/>
    <property type="match status" value="1"/>
</dbReference>
<dbReference type="GO" id="GO:0016787">
    <property type="term" value="F:hydrolase activity"/>
    <property type="evidence" value="ECO:0007669"/>
    <property type="project" value="UniProtKB-KW"/>
</dbReference>
<keyword evidence="2" id="KW-1185">Reference proteome</keyword>
<gene>
    <name evidence="1" type="ORF">FHS81_000967</name>
</gene>
<dbReference type="RefSeq" id="WP_183750921.1">
    <property type="nucleotide sequence ID" value="NZ_JACICC010000002.1"/>
</dbReference>
<name>A0A7W6EGC1_9HYPH</name>
<reference evidence="1 2" key="1">
    <citation type="submission" date="2020-08" db="EMBL/GenBank/DDBJ databases">
        <title>Genomic Encyclopedia of Type Strains, Phase IV (KMG-IV): sequencing the most valuable type-strain genomes for metagenomic binning, comparative biology and taxonomic classification.</title>
        <authorList>
            <person name="Goeker M."/>
        </authorList>
    </citation>
    <scope>NUCLEOTIDE SEQUENCE [LARGE SCALE GENOMIC DNA]</scope>
    <source>
        <strain evidence="1 2">DSM 28760</strain>
    </source>
</reference>
<sequence length="295" mass="32163">MRDAAQDFSPPFTIFEPAPHSAPVVFNVPHAGRVYPKSFCDESCLDPASLRRSEDAYVDRLFAGVVGLGAPLMVAHFPRAYLDLNREPGELDPRLFTEKPPAHANTRSPRVAGGLGTIPRVVGNGQNIYPGRIPLEEGLLRVETLYRPYHEALRQRLAETRTRFGAALLVDCHSMPAPMGSALSAAAPDIVLGDRFGMSCAPAIIDFVEKAFRVRGYNVVRNRPYAGGYITEHYGSPAAARHALQIEINRSLYMDEQSLEPTGGFACLASDLTEVADQLVHAAQGLLMPLRNAAE</sequence>
<accession>A0A7W6EGC1</accession>
<keyword evidence="1" id="KW-0378">Hydrolase</keyword>
<dbReference type="EMBL" id="JACICC010000002">
    <property type="protein sequence ID" value="MBB3808897.1"/>
    <property type="molecule type" value="Genomic_DNA"/>
</dbReference>
<comment type="caution">
    <text evidence="1">The sequence shown here is derived from an EMBL/GenBank/DDBJ whole genome shotgun (WGS) entry which is preliminary data.</text>
</comment>
<dbReference type="SUPFAM" id="SSF53187">
    <property type="entry name" value="Zn-dependent exopeptidases"/>
    <property type="match status" value="1"/>
</dbReference>